<dbReference type="Pfam" id="PF00610">
    <property type="entry name" value="DEP"/>
    <property type="match status" value="1"/>
</dbReference>
<keyword evidence="2" id="KW-0732">Signal</keyword>
<evidence type="ECO:0000259" key="3">
    <source>
        <dbReference type="PROSITE" id="PS50186"/>
    </source>
</evidence>
<dbReference type="InterPro" id="IPR036388">
    <property type="entry name" value="WH-like_DNA-bd_sf"/>
</dbReference>
<dbReference type="Proteomes" id="UP001153069">
    <property type="component" value="Unassembled WGS sequence"/>
</dbReference>
<dbReference type="InterPro" id="IPR036390">
    <property type="entry name" value="WH_DNA-bd_sf"/>
</dbReference>
<feature type="domain" description="DEP" evidence="3">
    <location>
        <begin position="648"/>
        <end position="708"/>
    </location>
</feature>
<dbReference type="SMART" id="SM00049">
    <property type="entry name" value="DEP"/>
    <property type="match status" value="1"/>
</dbReference>
<proteinExistence type="predicted"/>
<dbReference type="OrthoDB" id="55118at2759"/>
<keyword evidence="1" id="KW-0812">Transmembrane</keyword>
<feature type="signal peptide" evidence="2">
    <location>
        <begin position="1"/>
        <end position="18"/>
    </location>
</feature>
<sequence length="1133" mass="128208">MLLVTAVKASIFAVISRALSTYLEVSVTDIEAKLLQRDASLRLQNVKVREQKIPLSIQSQNVMCFLIINGTINALELDWTWSSSPFSLIDHVKLRLRGLNLKLNFRYEKESEEAFLARSHPVDYFDQEEGPNAKPDNSLFGRWQREIQRVKDAVTCHVKDSSLIQQTIRDIINSFSIRIDYSNIDVHAPFTSNFIRVSFDTFHLGTDKEKRELRMRSTPLMVEGALERLSVELHHGLTGRASYPIVEPFTFEAAARRVAGARFQDLTSGYELIVKQVKTQESAKQIDHGIILHWSDDVKAALSLLQDAFQGESPSAPDYDAEIYRSKKDPNIAELWPTSMKLLLSLVSLIGVTNITIIIRFILRGLGLLDGEYLTMASWIIFFLLSTWILVTLLDLWLASHANQVEKSAKRGLPMQHLKEYPAIYRLPLPFITVIAENDVRMNMANVVLVGRMDFTRTHFSATSFTVKTKKRSVPGPQVSSKGIRARYQHKRLLVNVDLIDDLYIPGKIHLVRELESAVIVFEEGKMTIKLKAVTARLLSDGDMIEHSESLRMSHITTNFQKVAEKFQVARRVVKETGMKLSKETKNGFKNVKFKMKSQRKRSFDAEEIEARNRLQAEVYEGLVKLQRMAGMFELIPVQKHRQNFRLYPNSFRGTHAVDYILQNNIAPNRPEAVKLLRDFEVEFGLFESVTREYKFRDQHDCLYRFVHPSKRRFWLKQELPYDYVETFERTPQSSVLPFPIMVLTEGLILVRQDSESSDLLTASKGELHLQNGKLSRSVDFTILARGLRSKMIAMTNARLHGIVDPEVPKLIHRFQVSLETLTVNPEYTIEDWFHRLGLVFDDDDEDKSLELRQIDDEDNEPYSLPHMFVSDFKLQLTWKGLFVRTNEATISVQGMNGTESSSSAELIKDFVIHVLGRAPGILSNVQFMGVNITESSGVAIVMNFGSEWIPGGQYISLGAMALYDFACVAIDAGKAARHDPTGDWQWGDFPLGVWFAGLDTARAGAKQRGKTTDDFYDEDDRVQLDPLDFAVGAAYGIGTYANTNKARFMGATLAAFTAIGLTVALGPLPAIAAGIVVGSSTELALVELERRGLILLKNYANKNTNKKLDDKDSEASDFEIEEEADSFDFVGS</sequence>
<evidence type="ECO:0000313" key="5">
    <source>
        <dbReference type="Proteomes" id="UP001153069"/>
    </source>
</evidence>
<accession>A0A9N8DR71</accession>
<name>A0A9N8DR71_9STRA</name>
<evidence type="ECO:0000256" key="2">
    <source>
        <dbReference type="SAM" id="SignalP"/>
    </source>
</evidence>
<dbReference type="AlphaFoldDB" id="A0A9N8DR71"/>
<dbReference type="PROSITE" id="PS50186">
    <property type="entry name" value="DEP"/>
    <property type="match status" value="1"/>
</dbReference>
<gene>
    <name evidence="4" type="ORF">SEMRO_223_G091410.1</name>
</gene>
<dbReference type="InterPro" id="IPR000591">
    <property type="entry name" value="DEP_dom"/>
</dbReference>
<feature type="transmembrane region" description="Helical" evidence="1">
    <location>
        <begin position="342"/>
        <end position="363"/>
    </location>
</feature>
<dbReference type="EMBL" id="CAICTM010000222">
    <property type="protein sequence ID" value="CAB9505220.1"/>
    <property type="molecule type" value="Genomic_DNA"/>
</dbReference>
<dbReference type="SUPFAM" id="SSF46785">
    <property type="entry name" value="Winged helix' DNA-binding domain"/>
    <property type="match status" value="1"/>
</dbReference>
<organism evidence="4 5">
    <name type="scientific">Seminavis robusta</name>
    <dbReference type="NCBI Taxonomy" id="568900"/>
    <lineage>
        <taxon>Eukaryota</taxon>
        <taxon>Sar</taxon>
        <taxon>Stramenopiles</taxon>
        <taxon>Ochrophyta</taxon>
        <taxon>Bacillariophyta</taxon>
        <taxon>Bacillariophyceae</taxon>
        <taxon>Bacillariophycidae</taxon>
        <taxon>Naviculales</taxon>
        <taxon>Naviculaceae</taxon>
        <taxon>Seminavis</taxon>
    </lineage>
</organism>
<evidence type="ECO:0000256" key="1">
    <source>
        <dbReference type="SAM" id="Phobius"/>
    </source>
</evidence>
<comment type="caution">
    <text evidence="4">The sequence shown here is derived from an EMBL/GenBank/DDBJ whole genome shotgun (WGS) entry which is preliminary data.</text>
</comment>
<dbReference type="CDD" id="cd04371">
    <property type="entry name" value="DEP"/>
    <property type="match status" value="1"/>
</dbReference>
<keyword evidence="5" id="KW-1185">Reference proteome</keyword>
<protein>
    <recommendedName>
        <fullName evidence="3">DEP domain-containing protein</fullName>
    </recommendedName>
</protein>
<keyword evidence="1" id="KW-0472">Membrane</keyword>
<reference evidence="4" key="1">
    <citation type="submission" date="2020-06" db="EMBL/GenBank/DDBJ databases">
        <authorList>
            <consortium name="Plant Systems Biology data submission"/>
        </authorList>
    </citation>
    <scope>NUCLEOTIDE SEQUENCE</scope>
    <source>
        <strain evidence="4">D6</strain>
    </source>
</reference>
<evidence type="ECO:0000313" key="4">
    <source>
        <dbReference type="EMBL" id="CAB9505220.1"/>
    </source>
</evidence>
<dbReference type="GO" id="GO:0035556">
    <property type="term" value="P:intracellular signal transduction"/>
    <property type="evidence" value="ECO:0007669"/>
    <property type="project" value="InterPro"/>
</dbReference>
<feature type="transmembrane region" description="Helical" evidence="1">
    <location>
        <begin position="375"/>
        <end position="398"/>
    </location>
</feature>
<dbReference type="Gene3D" id="1.10.10.10">
    <property type="entry name" value="Winged helix-like DNA-binding domain superfamily/Winged helix DNA-binding domain"/>
    <property type="match status" value="1"/>
</dbReference>
<feature type="chain" id="PRO_5040335949" description="DEP domain-containing protein" evidence="2">
    <location>
        <begin position="19"/>
        <end position="1133"/>
    </location>
</feature>
<keyword evidence="1" id="KW-1133">Transmembrane helix</keyword>